<feature type="chain" id="PRO_5019804969" description="X8 domain-containing protein" evidence="7">
    <location>
        <begin position="29"/>
        <end position="506"/>
    </location>
</feature>
<dbReference type="InterPro" id="IPR000490">
    <property type="entry name" value="Glyco_hydro_17"/>
</dbReference>
<dbReference type="SUPFAM" id="SSF51445">
    <property type="entry name" value="(Trans)glycosidases"/>
    <property type="match status" value="1"/>
</dbReference>
<dbReference type="OrthoDB" id="1293114at2759"/>
<feature type="signal peptide" evidence="7">
    <location>
        <begin position="1"/>
        <end position="28"/>
    </location>
</feature>
<evidence type="ECO:0000313" key="9">
    <source>
        <dbReference type="EMBL" id="VFQ71796.1"/>
    </source>
</evidence>
<dbReference type="InterPro" id="IPR012946">
    <property type="entry name" value="X8"/>
</dbReference>
<dbReference type="InterPro" id="IPR017853">
    <property type="entry name" value="GH"/>
</dbReference>
<evidence type="ECO:0000256" key="1">
    <source>
        <dbReference type="ARBA" id="ARBA00008773"/>
    </source>
</evidence>
<dbReference type="EMBL" id="OOIL02001079">
    <property type="protein sequence ID" value="VFQ71796.1"/>
    <property type="molecule type" value="Genomic_DNA"/>
</dbReference>
<dbReference type="Pfam" id="PF00332">
    <property type="entry name" value="Glyco_hydro_17"/>
    <property type="match status" value="1"/>
</dbReference>
<keyword evidence="2 7" id="KW-0732">Signal</keyword>
<name>A0A484L657_9ASTE</name>
<evidence type="ECO:0000256" key="6">
    <source>
        <dbReference type="RuleBase" id="RU004335"/>
    </source>
</evidence>
<keyword evidence="5" id="KW-0326">Glycosidase</keyword>
<dbReference type="FunFam" id="1.20.58.1040:FF:000002">
    <property type="entry name" value="Glucan endo-1,3-beta-glucosidase 8"/>
    <property type="match status" value="1"/>
</dbReference>
<dbReference type="SMART" id="SM00768">
    <property type="entry name" value="X8"/>
    <property type="match status" value="1"/>
</dbReference>
<keyword evidence="4" id="KW-1015">Disulfide bond</keyword>
<accession>A0A484L657</accession>
<feature type="domain" description="X8" evidence="8">
    <location>
        <begin position="385"/>
        <end position="467"/>
    </location>
</feature>
<evidence type="ECO:0000313" key="10">
    <source>
        <dbReference type="Proteomes" id="UP000595140"/>
    </source>
</evidence>
<keyword evidence="3" id="KW-0378">Hydrolase</keyword>
<dbReference type="PANTHER" id="PTHR32227">
    <property type="entry name" value="GLUCAN ENDO-1,3-BETA-GLUCOSIDASE BG1-RELATED-RELATED"/>
    <property type="match status" value="1"/>
</dbReference>
<dbReference type="Gene3D" id="3.20.20.80">
    <property type="entry name" value="Glycosidases"/>
    <property type="match status" value="1"/>
</dbReference>
<dbReference type="GO" id="GO:0004553">
    <property type="term" value="F:hydrolase activity, hydrolyzing O-glycosyl compounds"/>
    <property type="evidence" value="ECO:0007669"/>
    <property type="project" value="InterPro"/>
</dbReference>
<proteinExistence type="inferred from homology"/>
<evidence type="ECO:0000256" key="3">
    <source>
        <dbReference type="ARBA" id="ARBA00022801"/>
    </source>
</evidence>
<dbReference type="GO" id="GO:0005975">
    <property type="term" value="P:carbohydrate metabolic process"/>
    <property type="evidence" value="ECO:0007669"/>
    <property type="project" value="InterPro"/>
</dbReference>
<dbReference type="Gene3D" id="1.20.58.1040">
    <property type="match status" value="1"/>
</dbReference>
<evidence type="ECO:0000256" key="5">
    <source>
        <dbReference type="ARBA" id="ARBA00023295"/>
    </source>
</evidence>
<dbReference type="Proteomes" id="UP000595140">
    <property type="component" value="Unassembled WGS sequence"/>
</dbReference>
<protein>
    <recommendedName>
        <fullName evidence="8">X8 domain-containing protein</fullName>
    </recommendedName>
</protein>
<reference evidence="9 10" key="1">
    <citation type="submission" date="2018-04" db="EMBL/GenBank/DDBJ databases">
        <authorList>
            <person name="Vogel A."/>
        </authorList>
    </citation>
    <scope>NUCLEOTIDE SEQUENCE [LARGE SCALE GENOMIC DNA]</scope>
</reference>
<evidence type="ECO:0000256" key="4">
    <source>
        <dbReference type="ARBA" id="ARBA00023157"/>
    </source>
</evidence>
<evidence type="ECO:0000256" key="2">
    <source>
        <dbReference type="ARBA" id="ARBA00022729"/>
    </source>
</evidence>
<evidence type="ECO:0000259" key="8">
    <source>
        <dbReference type="SMART" id="SM00768"/>
    </source>
</evidence>
<organism evidence="9 10">
    <name type="scientific">Cuscuta campestris</name>
    <dbReference type="NCBI Taxonomy" id="132261"/>
    <lineage>
        <taxon>Eukaryota</taxon>
        <taxon>Viridiplantae</taxon>
        <taxon>Streptophyta</taxon>
        <taxon>Embryophyta</taxon>
        <taxon>Tracheophyta</taxon>
        <taxon>Spermatophyta</taxon>
        <taxon>Magnoliopsida</taxon>
        <taxon>eudicotyledons</taxon>
        <taxon>Gunneridae</taxon>
        <taxon>Pentapetalae</taxon>
        <taxon>asterids</taxon>
        <taxon>lamiids</taxon>
        <taxon>Solanales</taxon>
        <taxon>Convolvulaceae</taxon>
        <taxon>Cuscuteae</taxon>
        <taxon>Cuscuta</taxon>
        <taxon>Cuscuta subgen. Grammica</taxon>
        <taxon>Cuscuta sect. Cleistogrammica</taxon>
    </lineage>
</organism>
<evidence type="ECO:0000256" key="7">
    <source>
        <dbReference type="SAM" id="SignalP"/>
    </source>
</evidence>
<gene>
    <name evidence="9" type="ORF">CCAM_LOCUS13572</name>
</gene>
<dbReference type="AlphaFoldDB" id="A0A484L657"/>
<comment type="similarity">
    <text evidence="1 6">Belongs to the glycosyl hydrolase 17 family.</text>
</comment>
<keyword evidence="10" id="KW-1185">Reference proteome</keyword>
<sequence>MAPSPSGLLLTWIVIQTLPTFSPAIAEALGVNWGRAASHPLPAETAVQILKANGITKVKLLEADPEALESLSGSNIDVTVGIPDSMLRSLNSSLKAAQSWVHDNITRYFAEGSSRVRIQKRFGNGPLHIANTCIHRYVLVGDEPFLETYGMEFYPFLVGAATNIQTALAKANFAKEIKVAIPCSFDAIQSESGMPPRGNFRTDINETMVQVLKFLSHHQSPLFVTISPFQSYLQNKNVSLDAALFKENVGPSHVASKSSFELIYETLESALSSAGFPELDIIIGRIGWPTDGAANATPSNAEVFLKGLVEHLKGKSGNLPQSKKPPPQTYIMSLLDEDKRDVASGNFERHWGVFTFDGQAKYHVDFGQGSRKMVNGQNVHYLPSKWCVVNNNKDLSNATAQASYACSASDCSAMSRGGSCFDIGWPGNISYAFNSYYQQNSQNADGCDFGGLGLITTVDPSVGTCRFFVQLSTSVSVSLHTYDLLHWLASPLVSILLWLLGGVDWE</sequence>
<dbReference type="Pfam" id="PF07983">
    <property type="entry name" value="X8"/>
    <property type="match status" value="1"/>
</dbReference>
<dbReference type="InterPro" id="IPR044965">
    <property type="entry name" value="Glyco_hydro_17_plant"/>
</dbReference>